<evidence type="ECO:0000313" key="2">
    <source>
        <dbReference type="EMBL" id="TDY60040.1"/>
    </source>
</evidence>
<evidence type="ECO:0000256" key="1">
    <source>
        <dbReference type="SAM" id="SignalP"/>
    </source>
</evidence>
<dbReference type="OrthoDB" id="1450996at2"/>
<evidence type="ECO:0000313" key="3">
    <source>
        <dbReference type="Proteomes" id="UP000294824"/>
    </source>
</evidence>
<sequence length="297" mass="32180">MKKIKFIRTFFVLALGSLITLSSCDALLDDTKIDFGQGPILAQFENTTDELNIILDPAVTSIDYEIPITFFGGKNVPLDRDVTVTIAASPDSPAKEGVEFELGETTFTIPAGEKTANASIVVLTGNLVPFDFKDIVLEIVESSEAVSDVNSIALTLKALPETTLAGTYDVEVGEYWNSGSFIANYSGTVSIAAVSPDLYKHVGIAFWPDDNDFYFTVDPDTNVITVLDTDLAGEPTLLNGSPIMNCAKSVFEMVTCDDTTNKQTLMSDGKHIVELTTGYDRGTGATREFLEKLVRQN</sequence>
<reference evidence="2 3" key="1">
    <citation type="submission" date="2019-03" db="EMBL/GenBank/DDBJ databases">
        <title>Genomic Encyclopedia of Type Strains, Phase III (KMG-III): the genomes of soil and plant-associated and newly described type strains.</title>
        <authorList>
            <person name="Whitman W."/>
        </authorList>
    </citation>
    <scope>NUCLEOTIDE SEQUENCE [LARGE SCALE GENOMIC DNA]</scope>
    <source>
        <strain evidence="2 3">CECT 8301</strain>
    </source>
</reference>
<dbReference type="PROSITE" id="PS51257">
    <property type="entry name" value="PROKAR_LIPOPROTEIN"/>
    <property type="match status" value="1"/>
</dbReference>
<protein>
    <recommendedName>
        <fullName evidence="4">Calx-beta domain-containing protein</fullName>
    </recommendedName>
</protein>
<feature type="signal peptide" evidence="1">
    <location>
        <begin position="1"/>
        <end position="28"/>
    </location>
</feature>
<dbReference type="AlphaFoldDB" id="A0A4R8M4A2"/>
<organism evidence="2 3">
    <name type="scientific">Algibacter lectus</name>
    <dbReference type="NCBI Taxonomy" id="221126"/>
    <lineage>
        <taxon>Bacteria</taxon>
        <taxon>Pseudomonadati</taxon>
        <taxon>Bacteroidota</taxon>
        <taxon>Flavobacteriia</taxon>
        <taxon>Flavobacteriales</taxon>
        <taxon>Flavobacteriaceae</taxon>
        <taxon>Algibacter</taxon>
    </lineage>
</organism>
<keyword evidence="3" id="KW-1185">Reference proteome</keyword>
<dbReference type="RefSeq" id="WP_133969166.1">
    <property type="nucleotide sequence ID" value="NZ_BBNQ01000011.1"/>
</dbReference>
<accession>A0A4R8M4A2</accession>
<comment type="caution">
    <text evidence="2">The sequence shown here is derived from an EMBL/GenBank/DDBJ whole genome shotgun (WGS) entry which is preliminary data.</text>
</comment>
<dbReference type="EMBL" id="SORL01000013">
    <property type="protein sequence ID" value="TDY60040.1"/>
    <property type="molecule type" value="Genomic_DNA"/>
</dbReference>
<evidence type="ECO:0008006" key="4">
    <source>
        <dbReference type="Google" id="ProtNLM"/>
    </source>
</evidence>
<feature type="chain" id="PRO_5020239261" description="Calx-beta domain-containing protein" evidence="1">
    <location>
        <begin position="29"/>
        <end position="297"/>
    </location>
</feature>
<dbReference type="Proteomes" id="UP000294824">
    <property type="component" value="Unassembled WGS sequence"/>
</dbReference>
<gene>
    <name evidence="2" type="ORF">DFQ06_3655</name>
</gene>
<name>A0A4R8M4A2_9FLAO</name>
<keyword evidence="1" id="KW-0732">Signal</keyword>
<proteinExistence type="predicted"/>